<keyword evidence="6" id="KW-0560">Oxidoreductase</keyword>
<evidence type="ECO:0000256" key="3">
    <source>
        <dbReference type="ARBA" id="ARBA00013017"/>
    </source>
</evidence>
<keyword evidence="16" id="KW-1185">Reference proteome</keyword>
<dbReference type="FunFam" id="3.40.30.10:FF:000007">
    <property type="entry name" value="Thioredoxin-dependent thiol peroxidase"/>
    <property type="match status" value="1"/>
</dbReference>
<accession>A0A1Y2KXW2</accession>
<dbReference type="RefSeq" id="WP_085584139.1">
    <property type="nucleotide sequence ID" value="NZ_JFKA01000007.1"/>
</dbReference>
<evidence type="ECO:0000256" key="1">
    <source>
        <dbReference type="ARBA" id="ARBA00003330"/>
    </source>
</evidence>
<evidence type="ECO:0000256" key="12">
    <source>
        <dbReference type="ARBA" id="ARBA00049091"/>
    </source>
</evidence>
<evidence type="ECO:0000256" key="7">
    <source>
        <dbReference type="ARBA" id="ARBA00023157"/>
    </source>
</evidence>
<name>A0A1Y2KXW2_9PROT</name>
<evidence type="ECO:0000256" key="5">
    <source>
        <dbReference type="ARBA" id="ARBA00022862"/>
    </source>
</evidence>
<gene>
    <name evidence="15" type="ORF">TMES_15400</name>
</gene>
<keyword evidence="7" id="KW-1015">Disulfide bond</keyword>
<reference evidence="15 16" key="1">
    <citation type="submission" date="2014-03" db="EMBL/GenBank/DDBJ databases">
        <title>The draft genome sequence of Thalassospira mesophila JCM 18969.</title>
        <authorList>
            <person name="Lai Q."/>
            <person name="Shao Z."/>
        </authorList>
    </citation>
    <scope>NUCLEOTIDE SEQUENCE [LARGE SCALE GENOMIC DNA]</scope>
    <source>
        <strain evidence="15 16">JCM 18969</strain>
    </source>
</reference>
<evidence type="ECO:0000256" key="4">
    <source>
        <dbReference type="ARBA" id="ARBA00022559"/>
    </source>
</evidence>
<dbReference type="InterPro" id="IPR024706">
    <property type="entry name" value="Peroxiredoxin_AhpC-typ"/>
</dbReference>
<evidence type="ECO:0000256" key="11">
    <source>
        <dbReference type="ARBA" id="ARBA00042639"/>
    </source>
</evidence>
<comment type="caution">
    <text evidence="15">The sequence shown here is derived from an EMBL/GenBank/DDBJ whole genome shotgun (WGS) entry which is preliminary data.</text>
</comment>
<proteinExistence type="inferred from homology"/>
<evidence type="ECO:0000259" key="14">
    <source>
        <dbReference type="PROSITE" id="PS51352"/>
    </source>
</evidence>
<keyword evidence="5" id="KW-0049">Antioxidant</keyword>
<dbReference type="Gene3D" id="3.40.30.10">
    <property type="entry name" value="Glutaredoxin"/>
    <property type="match status" value="1"/>
</dbReference>
<sequence length="154" mass="16975">MSIAIGDSAPDFDLPTDGGGHVKLSDLRGKPVVIYFYPKDMTPGCTTESCDFRDQHPNFAAVNAEIIGISKDSAARHDKFKAKYDLNFTLAADEDGDACEKYGVWKEKSMYGKKYMGIERTTVVIDAEGVIRNIWEKVKVKGHVDEVLAAVKAL</sequence>
<comment type="catalytic activity">
    <reaction evidence="12">
        <text>a hydroperoxide + [thioredoxin]-dithiol = an alcohol + [thioredoxin]-disulfide + H2O</text>
        <dbReference type="Rhea" id="RHEA:62620"/>
        <dbReference type="Rhea" id="RHEA-COMP:10698"/>
        <dbReference type="Rhea" id="RHEA-COMP:10700"/>
        <dbReference type="ChEBI" id="CHEBI:15377"/>
        <dbReference type="ChEBI" id="CHEBI:29950"/>
        <dbReference type="ChEBI" id="CHEBI:30879"/>
        <dbReference type="ChEBI" id="CHEBI:35924"/>
        <dbReference type="ChEBI" id="CHEBI:50058"/>
        <dbReference type="EC" id="1.11.1.24"/>
    </reaction>
</comment>
<dbReference type="PROSITE" id="PS51352">
    <property type="entry name" value="THIOREDOXIN_2"/>
    <property type="match status" value="1"/>
</dbReference>
<protein>
    <recommendedName>
        <fullName evidence="3">thioredoxin-dependent peroxiredoxin</fullName>
        <ecNumber evidence="3">1.11.1.24</ecNumber>
    </recommendedName>
    <alternativeName>
        <fullName evidence="9">Thioredoxin peroxidase</fullName>
    </alternativeName>
    <alternativeName>
        <fullName evidence="11">Thioredoxin-dependent peroxiredoxin Bcp</fullName>
    </alternativeName>
</protein>
<dbReference type="GO" id="GO:0034599">
    <property type="term" value="P:cellular response to oxidative stress"/>
    <property type="evidence" value="ECO:0007669"/>
    <property type="project" value="TreeGrafter"/>
</dbReference>
<dbReference type="AlphaFoldDB" id="A0A1Y2KXW2"/>
<dbReference type="Proteomes" id="UP000193391">
    <property type="component" value="Unassembled WGS sequence"/>
</dbReference>
<evidence type="ECO:0000313" key="15">
    <source>
        <dbReference type="EMBL" id="OSQ37198.1"/>
    </source>
</evidence>
<feature type="domain" description="Thioredoxin" evidence="14">
    <location>
        <begin position="3"/>
        <end position="154"/>
    </location>
</feature>
<dbReference type="PANTHER" id="PTHR42801">
    <property type="entry name" value="THIOREDOXIN-DEPENDENT PEROXIDE REDUCTASE"/>
    <property type="match status" value="1"/>
</dbReference>
<dbReference type="EMBL" id="JFKA01000007">
    <property type="protein sequence ID" value="OSQ37198.1"/>
    <property type="molecule type" value="Genomic_DNA"/>
</dbReference>
<evidence type="ECO:0000256" key="13">
    <source>
        <dbReference type="PIRSR" id="PIRSR000239-1"/>
    </source>
</evidence>
<keyword evidence="4" id="KW-0575">Peroxidase</keyword>
<comment type="similarity">
    <text evidence="10">Belongs to the peroxiredoxin family. BCP/PrxQ subfamily.</text>
</comment>
<dbReference type="InterPro" id="IPR013766">
    <property type="entry name" value="Thioredoxin_domain"/>
</dbReference>
<dbReference type="GO" id="GO:0008379">
    <property type="term" value="F:thioredoxin peroxidase activity"/>
    <property type="evidence" value="ECO:0007669"/>
    <property type="project" value="TreeGrafter"/>
</dbReference>
<dbReference type="STRING" id="1293891.TMES_15400"/>
<dbReference type="PANTHER" id="PTHR42801:SF4">
    <property type="entry name" value="AHPC_TSA FAMILY PROTEIN"/>
    <property type="match status" value="1"/>
</dbReference>
<dbReference type="GO" id="GO:0005737">
    <property type="term" value="C:cytoplasm"/>
    <property type="evidence" value="ECO:0007669"/>
    <property type="project" value="TreeGrafter"/>
</dbReference>
<evidence type="ECO:0000256" key="9">
    <source>
        <dbReference type="ARBA" id="ARBA00032824"/>
    </source>
</evidence>
<comment type="subunit">
    <text evidence="2">Monomer.</text>
</comment>
<keyword evidence="8" id="KW-0676">Redox-active center</keyword>
<dbReference type="InterPro" id="IPR000866">
    <property type="entry name" value="AhpC/TSA"/>
</dbReference>
<dbReference type="EC" id="1.11.1.24" evidence="3"/>
<evidence type="ECO:0000256" key="8">
    <source>
        <dbReference type="ARBA" id="ARBA00023284"/>
    </source>
</evidence>
<dbReference type="InterPro" id="IPR050924">
    <property type="entry name" value="Peroxiredoxin_BCP/PrxQ"/>
</dbReference>
<evidence type="ECO:0000256" key="6">
    <source>
        <dbReference type="ARBA" id="ARBA00023002"/>
    </source>
</evidence>
<evidence type="ECO:0000313" key="16">
    <source>
        <dbReference type="Proteomes" id="UP000193391"/>
    </source>
</evidence>
<comment type="function">
    <text evidence="1">Thiol-specific peroxidase that catalyzes the reduction of hydrogen peroxide and organic hydroperoxides to water and alcohols, respectively. Plays a role in cell protection against oxidative stress by detoxifying peroxides and as sensor of hydrogen peroxide-mediated signaling events.</text>
</comment>
<dbReference type="OrthoDB" id="9812811at2"/>
<organism evidence="15 16">
    <name type="scientific">Thalassospira mesophila</name>
    <dbReference type="NCBI Taxonomy" id="1293891"/>
    <lineage>
        <taxon>Bacteria</taxon>
        <taxon>Pseudomonadati</taxon>
        <taxon>Pseudomonadota</taxon>
        <taxon>Alphaproteobacteria</taxon>
        <taxon>Rhodospirillales</taxon>
        <taxon>Thalassospiraceae</taxon>
        <taxon>Thalassospira</taxon>
    </lineage>
</organism>
<dbReference type="PIRSF" id="PIRSF000239">
    <property type="entry name" value="AHPC"/>
    <property type="match status" value="1"/>
</dbReference>
<feature type="active site" description="Cysteine sulfenic acid (-SOH) intermediate; for peroxidase activity" evidence="13">
    <location>
        <position position="45"/>
    </location>
</feature>
<dbReference type="NCBIfam" id="NF006960">
    <property type="entry name" value="PRK09437.1"/>
    <property type="match status" value="1"/>
</dbReference>
<evidence type="ECO:0000256" key="10">
    <source>
        <dbReference type="ARBA" id="ARBA00038489"/>
    </source>
</evidence>
<dbReference type="SUPFAM" id="SSF52833">
    <property type="entry name" value="Thioredoxin-like"/>
    <property type="match status" value="1"/>
</dbReference>
<dbReference type="Pfam" id="PF00578">
    <property type="entry name" value="AhpC-TSA"/>
    <property type="match status" value="1"/>
</dbReference>
<dbReference type="InterPro" id="IPR036249">
    <property type="entry name" value="Thioredoxin-like_sf"/>
</dbReference>
<dbReference type="CDD" id="cd03017">
    <property type="entry name" value="PRX_BCP"/>
    <property type="match status" value="1"/>
</dbReference>
<evidence type="ECO:0000256" key="2">
    <source>
        <dbReference type="ARBA" id="ARBA00011245"/>
    </source>
</evidence>
<dbReference type="GO" id="GO:0045454">
    <property type="term" value="P:cell redox homeostasis"/>
    <property type="evidence" value="ECO:0007669"/>
    <property type="project" value="TreeGrafter"/>
</dbReference>